<dbReference type="SUPFAM" id="SSF57196">
    <property type="entry name" value="EGF/Laminin"/>
    <property type="match status" value="2"/>
</dbReference>
<evidence type="ECO:0000256" key="1">
    <source>
        <dbReference type="ARBA" id="ARBA00004167"/>
    </source>
</evidence>
<dbReference type="SMART" id="SM00282">
    <property type="entry name" value="LamG"/>
    <property type="match status" value="2"/>
</dbReference>
<feature type="domain" description="EGF-like" evidence="16">
    <location>
        <begin position="1475"/>
        <end position="1509"/>
    </location>
</feature>
<dbReference type="GO" id="GO:0051239">
    <property type="term" value="P:regulation of multicellular organismal process"/>
    <property type="evidence" value="ECO:0007669"/>
    <property type="project" value="UniProtKB-ARBA"/>
</dbReference>
<dbReference type="InterPro" id="IPR001791">
    <property type="entry name" value="Laminin_G"/>
</dbReference>
<dbReference type="FunFam" id="2.60.40.60:FF:000020">
    <property type="entry name" value="Dachsous cadherin-related 1b"/>
    <property type="match status" value="1"/>
</dbReference>
<dbReference type="SUPFAM" id="SSF49313">
    <property type="entry name" value="Cadherin-like"/>
    <property type="match status" value="11"/>
</dbReference>
<evidence type="ECO:0000256" key="4">
    <source>
        <dbReference type="ARBA" id="ARBA00022729"/>
    </source>
</evidence>
<keyword evidence="4" id="KW-0732">Signal</keyword>
<keyword evidence="7" id="KW-0130">Cell adhesion</keyword>
<dbReference type="InterPro" id="IPR013320">
    <property type="entry name" value="ConA-like_dom_sf"/>
</dbReference>
<dbReference type="GO" id="GO:0030182">
    <property type="term" value="P:neuron differentiation"/>
    <property type="evidence" value="ECO:0007669"/>
    <property type="project" value="UniProtKB-ARBA"/>
</dbReference>
<dbReference type="CDD" id="cd11304">
    <property type="entry name" value="Cadherin_repeat"/>
    <property type="match status" value="11"/>
</dbReference>
<feature type="domain" description="Cadherin" evidence="17">
    <location>
        <begin position="341"/>
        <end position="441"/>
    </location>
</feature>
<feature type="domain" description="Cadherin" evidence="17">
    <location>
        <begin position="661"/>
        <end position="765"/>
    </location>
</feature>
<dbReference type="GO" id="GO:0001736">
    <property type="term" value="P:establishment of planar polarity"/>
    <property type="evidence" value="ECO:0007669"/>
    <property type="project" value="UniProtKB-ARBA"/>
</dbReference>
<keyword evidence="6 12" id="KW-0106">Calcium</keyword>
<reference evidence="19" key="1">
    <citation type="submission" date="2011-05" db="EMBL/GenBank/DDBJ databases">
        <authorList>
            <person name="Richards S.R."/>
            <person name="Qu J."/>
            <person name="Jiang H."/>
            <person name="Jhangiani S.N."/>
            <person name="Agravi P."/>
            <person name="Goodspeed R."/>
            <person name="Gross S."/>
            <person name="Mandapat C."/>
            <person name="Jackson L."/>
            <person name="Mathew T."/>
            <person name="Pu L."/>
            <person name="Thornton R."/>
            <person name="Saada N."/>
            <person name="Wilczek-Boney K.B."/>
            <person name="Lee S."/>
            <person name="Kovar C."/>
            <person name="Wu Y."/>
            <person name="Scherer S.E."/>
            <person name="Worley K.C."/>
            <person name="Muzny D.M."/>
            <person name="Gibbs R."/>
        </authorList>
    </citation>
    <scope>NUCLEOTIDE SEQUENCE</scope>
    <source>
        <strain evidence="19">Brora</strain>
    </source>
</reference>
<evidence type="ECO:0000256" key="12">
    <source>
        <dbReference type="PROSITE-ProRule" id="PRU00043"/>
    </source>
</evidence>
<evidence type="ECO:0000256" key="9">
    <source>
        <dbReference type="ARBA" id="ARBA00023136"/>
    </source>
</evidence>
<dbReference type="PhylomeDB" id="T1JHZ3"/>
<feature type="domain" description="Cadherin" evidence="17">
    <location>
        <begin position="131"/>
        <end position="235"/>
    </location>
</feature>
<dbReference type="SMART" id="SM00181">
    <property type="entry name" value="EGF"/>
    <property type="match status" value="4"/>
</dbReference>
<protein>
    <submittedName>
        <fullName evidence="18">Uncharacterized protein</fullName>
    </submittedName>
</protein>
<dbReference type="InterPro" id="IPR000742">
    <property type="entry name" value="EGF"/>
</dbReference>
<dbReference type="GO" id="GO:0005886">
    <property type="term" value="C:plasma membrane"/>
    <property type="evidence" value="ECO:0007669"/>
    <property type="project" value="InterPro"/>
</dbReference>
<evidence type="ECO:0000256" key="7">
    <source>
        <dbReference type="ARBA" id="ARBA00022889"/>
    </source>
</evidence>
<dbReference type="HOGENOM" id="CLU_000389_1_0_1"/>
<feature type="domain" description="Cadherin" evidence="17">
    <location>
        <begin position="563"/>
        <end position="660"/>
    </location>
</feature>
<feature type="domain" description="Cadherin" evidence="17">
    <location>
        <begin position="976"/>
        <end position="1081"/>
    </location>
</feature>
<dbReference type="InterPro" id="IPR002126">
    <property type="entry name" value="Cadherin-like_dom"/>
</dbReference>
<keyword evidence="3 14" id="KW-0812">Transmembrane</keyword>
<dbReference type="eggNOG" id="KOG1219">
    <property type="taxonomic scope" value="Eukaryota"/>
</dbReference>
<proteinExistence type="predicted"/>
<dbReference type="FunFam" id="2.60.40.60:FF:000035">
    <property type="entry name" value="Protocadherin Fat 3"/>
    <property type="match status" value="1"/>
</dbReference>
<dbReference type="GO" id="GO:0005911">
    <property type="term" value="C:cell-cell junction"/>
    <property type="evidence" value="ECO:0007669"/>
    <property type="project" value="TreeGrafter"/>
</dbReference>
<dbReference type="Proteomes" id="UP000014500">
    <property type="component" value="Unassembled WGS sequence"/>
</dbReference>
<dbReference type="GO" id="GO:0050793">
    <property type="term" value="P:regulation of developmental process"/>
    <property type="evidence" value="ECO:0007669"/>
    <property type="project" value="UniProtKB-ARBA"/>
</dbReference>
<feature type="domain" description="EGF-like" evidence="16">
    <location>
        <begin position="1511"/>
        <end position="1547"/>
    </location>
</feature>
<dbReference type="SMART" id="SM00112">
    <property type="entry name" value="CA"/>
    <property type="match status" value="11"/>
</dbReference>
<feature type="domain" description="Laminin G" evidence="15">
    <location>
        <begin position="1769"/>
        <end position="1969"/>
    </location>
</feature>
<keyword evidence="11" id="KW-0325">Glycoprotein</keyword>
<dbReference type="PROSITE" id="PS50026">
    <property type="entry name" value="EGF_3"/>
    <property type="match status" value="3"/>
</dbReference>
<evidence type="ECO:0000256" key="2">
    <source>
        <dbReference type="ARBA" id="ARBA00022536"/>
    </source>
</evidence>
<dbReference type="Gene3D" id="2.10.25.10">
    <property type="entry name" value="Laminin"/>
    <property type="match status" value="4"/>
</dbReference>
<feature type="disulfide bond" evidence="13">
    <location>
        <begin position="1499"/>
        <end position="1508"/>
    </location>
</feature>
<dbReference type="PANTHER" id="PTHR24025">
    <property type="entry name" value="DESMOGLEIN FAMILY MEMBER"/>
    <property type="match status" value="1"/>
</dbReference>
<dbReference type="GO" id="GO:0007423">
    <property type="term" value="P:sensory organ development"/>
    <property type="evidence" value="ECO:0007669"/>
    <property type="project" value="UniProtKB-ARBA"/>
</dbReference>
<dbReference type="PROSITE" id="PS00232">
    <property type="entry name" value="CADHERIN_1"/>
    <property type="match status" value="6"/>
</dbReference>
<keyword evidence="9 14" id="KW-0472">Membrane</keyword>
<feature type="domain" description="Cadherin" evidence="17">
    <location>
        <begin position="236"/>
        <end position="341"/>
    </location>
</feature>
<comment type="subcellular location">
    <subcellularLocation>
        <location evidence="1">Membrane</location>
        <topology evidence="1">Single-pass membrane protein</topology>
    </subcellularLocation>
</comment>
<reference evidence="18" key="2">
    <citation type="submission" date="2015-02" db="UniProtKB">
        <authorList>
            <consortium name="EnsemblMetazoa"/>
        </authorList>
    </citation>
    <scope>IDENTIFICATION</scope>
</reference>
<keyword evidence="10 13" id="KW-1015">Disulfide bond</keyword>
<feature type="domain" description="Cadherin" evidence="17">
    <location>
        <begin position="1082"/>
        <end position="1189"/>
    </location>
</feature>
<dbReference type="EMBL" id="JH431832">
    <property type="status" value="NOT_ANNOTATED_CDS"/>
    <property type="molecule type" value="Genomic_DNA"/>
</dbReference>
<dbReference type="Pfam" id="PF00054">
    <property type="entry name" value="Laminin_G_1"/>
    <property type="match status" value="1"/>
</dbReference>
<feature type="domain" description="Cadherin" evidence="17">
    <location>
        <begin position="28"/>
        <end position="129"/>
    </location>
</feature>
<dbReference type="PROSITE" id="PS50025">
    <property type="entry name" value="LAM_G_DOMAIN"/>
    <property type="match status" value="2"/>
</dbReference>
<keyword evidence="8 14" id="KW-1133">Transmembrane helix</keyword>
<dbReference type="PRINTS" id="PR00205">
    <property type="entry name" value="CADHERIN"/>
</dbReference>
<dbReference type="PROSITE" id="PS00022">
    <property type="entry name" value="EGF_1"/>
    <property type="match status" value="3"/>
</dbReference>
<evidence type="ECO:0000256" key="3">
    <source>
        <dbReference type="ARBA" id="ARBA00022692"/>
    </source>
</evidence>
<feature type="domain" description="Cadherin" evidence="17">
    <location>
        <begin position="442"/>
        <end position="554"/>
    </location>
</feature>
<dbReference type="Gene3D" id="2.60.120.200">
    <property type="match status" value="2"/>
</dbReference>
<dbReference type="SUPFAM" id="SSF49899">
    <property type="entry name" value="Concanavalin A-like lectins/glucanases"/>
    <property type="match status" value="2"/>
</dbReference>
<dbReference type="Pfam" id="PF02210">
    <property type="entry name" value="Laminin_G_2"/>
    <property type="match status" value="1"/>
</dbReference>
<feature type="domain" description="Cadherin" evidence="17">
    <location>
        <begin position="766"/>
        <end position="869"/>
    </location>
</feature>
<dbReference type="FunFam" id="2.60.40.60:FF:000037">
    <property type="entry name" value="FAT atypical cadherin 1"/>
    <property type="match status" value="1"/>
</dbReference>
<evidence type="ECO:0000313" key="18">
    <source>
        <dbReference type="EnsemblMetazoa" id="SMAR013474-PA"/>
    </source>
</evidence>
<evidence type="ECO:0000259" key="15">
    <source>
        <dbReference type="PROSITE" id="PS50025"/>
    </source>
</evidence>
<dbReference type="InterPro" id="IPR001881">
    <property type="entry name" value="EGF-like_Ca-bd_dom"/>
</dbReference>
<dbReference type="Gene3D" id="2.60.40.60">
    <property type="entry name" value="Cadherins"/>
    <property type="match status" value="11"/>
</dbReference>
<evidence type="ECO:0000259" key="17">
    <source>
        <dbReference type="PROSITE" id="PS50268"/>
    </source>
</evidence>
<dbReference type="FunFam" id="2.60.40.60:FF:000134">
    <property type="entry name" value="protocadherin Fat 4"/>
    <property type="match status" value="1"/>
</dbReference>
<dbReference type="SMART" id="SM00179">
    <property type="entry name" value="EGF_CA"/>
    <property type="match status" value="3"/>
</dbReference>
<sequence length="2397" mass="262393">SSLTNPRHVAATLTVVVGDVNDNAPHFDDESYSVFVPDGVAKGHFVFGATAQDFDSGDNGHLSYTLTGSDMDKFAINSETGVIKTTKSLSGLASLYRVEVTASDRGQPLLTASIEVEIHLRQFKNYPEFKVNSERLFVLAEGAPTDQIVTTVIATSPKNSPNNVVTYRIAGGNVGNVFAIDKKSGEIRVQGLLDYESVVQYELWIEVQDGDDPPMSSVQSLTINITDINDNAPTFERHFYNVSIMEEELPPLPVMTVMALDADSGKNGKFSYRIRTDPENGSAFSIDSHSGKISTNSKLDREEMEHHTLFVEAVDEGSPPKTGSATILITLLDKNDNPPRFTRLFSANVTENSKIGTFVVQVTSSDRDSGANGNAVYSFTENPGRKFNIDPVSGNVTVAGNIDREMADEYILKVSAVDGSWRAETPLSITIQDVNDNAPKCEKTDYTFTFPEQQRTITFVGRVSASDLDKTGPNSFIMYSFKQPSDAFEVDPATGDIFSKSVLELKSMGSRESNSLENKFSLIVVASDNGKPSLSTECPVTIKIVNDNKTPPQFKSNNIVRPVSSSATIGTRVLHMEAYDKLEADMKIVVEMKIISGNGSDYFSIDKSTGLIKVASPLIHNEGKWYKLEVQAKDNGTPPLKSNATVLIIVTDENIYAPVFNTASYQVIIPENEAVNSSIVVVKATDQDRGLNGKVTYQIINGNHDQVFAIDENTGVVRIVKGLDYEVMQDYILNITAMDGGFATKSSFAMITVVVTDINDNPPKFTQESYDAFVTENSEPEVTILSVTATDLDSGRNSVVLYSITSGDGKDVFTIDLQSGAIASKMNLNYEERSSYFLDILATNPDSVQYTSTRVTIHVKGVNEFYPKFVGPTFHFTISETATMGTSIGSVLATDGDKGSDGEIEYVMIGPNANKGFSVDSRQGIIRVAKHLNRESQSRITFTVIAKNYGPIRGDDIDEARVTVTIQDGNDPPVFRKSIYQVSVNEDTAVGNSVVTVDASDGDVHLRNSQFAYSIIAGNIGTVFEVNAKTGSITIAKPLDRETKSSYNLTVGATDQGVPPQTGTTLVRISVGDVNDNPPFISNNNLVGSVSENRPPGTMVMVLKASDLDSAINGPPFAYIVSGGADASFFTVDSATGVVLTTTTFNRETTQQLSFNVDVTDSGKPPMNQSFVVNVIVADENDSPSTPRNATIVVRGMENIVYKTGLANIHPLDPDTTNDYQCSLMNTNDNVNGLTIKEKCNLHSSLLTNNTKQIIVVNANDGKHATVTSFFQLYISTFSNITINHFVNIQIGNFSANWFVTHKYWTFLNIFTQILDSEGYYGGLNGINQSGNNTHLFVSALRDPKSIVTKREVVALLKRNVNLLIKTFETEKILIGYKPCLDVPCLNDGQCDDDILMYNTLSAVDTPELIITNPTMVHEYICKCQTRFKGMRCEEKLDPCTPNPCHKGSTCVSRGQDFECKCAVNRQGHLCEEERKDICICLNGGTCQHVAGAEPFCLCPPGFQGSKCESMAGSCLPNPCANGGTCFWLHSGFKCDCQQGFFGPRCDYSSKGFGQMSYMAFPPLPQIVNDIVVIFSTFQLSGLMMYTYGIQMGGRSDFLALELINSRVKFSMASSRSVNAISVVVNKKIEPGKWYRAAVNLESKVLSLTVTRCHDNGLNCQDCLPGNPKCSREIVIYPGAFNFNNELLYVGGVRTAEAIVERPGQVLTDDFVGCLRSVLINGKHLDLNQPLAFFGTSDTCLKLTCKDDSCSENSVCSNGLVAMDCTDAFDAFSFNGGTYVELETTELYRRYQLLPHFYQGSKNGRSKRYTKGETSQWLSLQFHTLKRNGLLLHAASKSEFTLLEIHDGFIVYTSSSEFDHDINISFPNIAVDDGEWHNATLIRRSNVVSIKIDGVEKTVNASRSHNFLDPYLTKLYIGGTSDSFIGRNDAVSAFDGCISTFVVNGLVQVIDKSGGLFRPMIHGKLLRGCMGAIQSQGAASTDPLSIGVTLVIIFFVILMVAILVSFIVYRRRKLNRDKMGGGGPSAHHHIKPNGTTLLTTGMGDTQHWTSHQDGGYGGIENGDLNTDDIMRNHLGGGHEVKKPRDMSIPQRPDIIEREIINKSPALVSYRTDECALLADNRNNNNSVLSDLEGPEHYDLENASSIAPSDIDVVYHYKGYRDGNVRKYKTNTHIPNFHKHNHHQFQSVANGIARTSPHRLLNQSPTIRESPSVLKMQTTTPLARLSPSSELSQQTPRILTLHDISGRPLQCALQRVTGVANSERSLNSPVSQLSQSTGSIQSNIQPRQGIIRRDKKISPCHKGSVSIGLTAEEIDRLNTRPRNSSLVSTLDAVSSSSDEVNRNSVAKNQMAELLETNTELLEGQDSSSDESGNDSFTCSEFEYDNNNYERIVPRCAGV</sequence>
<dbReference type="FunFam" id="2.60.40.60:FF:000080">
    <property type="entry name" value="FAT atypical cadherin 1"/>
    <property type="match status" value="2"/>
</dbReference>
<dbReference type="GO" id="GO:0005509">
    <property type="term" value="F:calcium ion binding"/>
    <property type="evidence" value="ECO:0007669"/>
    <property type="project" value="UniProtKB-UniRule"/>
</dbReference>
<dbReference type="GO" id="GO:0007163">
    <property type="term" value="P:establishment or maintenance of cell polarity"/>
    <property type="evidence" value="ECO:0007669"/>
    <property type="project" value="UniProtKB-ARBA"/>
</dbReference>
<dbReference type="FunFam" id="2.10.25.10:FF:000095">
    <property type="entry name" value="Notch, isoform B"/>
    <property type="match status" value="1"/>
</dbReference>
<evidence type="ECO:0000313" key="19">
    <source>
        <dbReference type="Proteomes" id="UP000014500"/>
    </source>
</evidence>
<feature type="disulfide bond" evidence="13">
    <location>
        <begin position="1537"/>
        <end position="1546"/>
    </location>
</feature>
<dbReference type="GO" id="GO:0120036">
    <property type="term" value="P:plasma membrane bounded cell projection organization"/>
    <property type="evidence" value="ECO:0007669"/>
    <property type="project" value="UniProtKB-ARBA"/>
</dbReference>
<keyword evidence="5" id="KW-0677">Repeat</keyword>
<dbReference type="FunFam" id="2.60.40.60:FF:000116">
    <property type="entry name" value="Dachsous cadherin-related 2"/>
    <property type="match status" value="1"/>
</dbReference>
<dbReference type="CDD" id="cd00053">
    <property type="entry name" value="EGF"/>
    <property type="match status" value="1"/>
</dbReference>
<feature type="transmembrane region" description="Helical" evidence="14">
    <location>
        <begin position="1984"/>
        <end position="2009"/>
    </location>
</feature>
<dbReference type="InterPro" id="IPR050971">
    <property type="entry name" value="Cadherin-domain_protein"/>
</dbReference>
<feature type="domain" description="Laminin G" evidence="15">
    <location>
        <begin position="1548"/>
        <end position="1740"/>
    </location>
</feature>
<evidence type="ECO:0000256" key="11">
    <source>
        <dbReference type="ARBA" id="ARBA00023180"/>
    </source>
</evidence>
<keyword evidence="19" id="KW-1185">Reference proteome</keyword>
<dbReference type="CDD" id="cd00054">
    <property type="entry name" value="EGF_CA"/>
    <property type="match status" value="2"/>
</dbReference>
<evidence type="ECO:0000256" key="13">
    <source>
        <dbReference type="PROSITE-ProRule" id="PRU00076"/>
    </source>
</evidence>
<comment type="caution">
    <text evidence="13">Lacks conserved residue(s) required for the propagation of feature annotation.</text>
</comment>
<dbReference type="STRING" id="126957.T1JHZ3"/>
<dbReference type="GO" id="GO:0007156">
    <property type="term" value="P:homophilic cell adhesion via plasma membrane adhesion molecules"/>
    <property type="evidence" value="ECO:0007669"/>
    <property type="project" value="InterPro"/>
</dbReference>
<evidence type="ECO:0000256" key="10">
    <source>
        <dbReference type="ARBA" id="ARBA00023157"/>
    </source>
</evidence>
<dbReference type="CDD" id="cd00110">
    <property type="entry name" value="LamG"/>
    <property type="match status" value="2"/>
</dbReference>
<dbReference type="PROSITE" id="PS50268">
    <property type="entry name" value="CADHERIN_2"/>
    <property type="match status" value="11"/>
</dbReference>
<feature type="domain" description="EGF-like" evidence="16">
    <location>
        <begin position="1436"/>
        <end position="1472"/>
    </location>
</feature>
<dbReference type="InterPro" id="IPR020894">
    <property type="entry name" value="Cadherin_CS"/>
</dbReference>
<dbReference type="Pfam" id="PF00028">
    <property type="entry name" value="Cadherin"/>
    <property type="match status" value="11"/>
</dbReference>
<organism evidence="18 19">
    <name type="scientific">Strigamia maritima</name>
    <name type="common">European centipede</name>
    <name type="synonym">Geophilus maritimus</name>
    <dbReference type="NCBI Taxonomy" id="126957"/>
    <lineage>
        <taxon>Eukaryota</taxon>
        <taxon>Metazoa</taxon>
        <taxon>Ecdysozoa</taxon>
        <taxon>Arthropoda</taxon>
        <taxon>Myriapoda</taxon>
        <taxon>Chilopoda</taxon>
        <taxon>Pleurostigmophora</taxon>
        <taxon>Geophilomorpha</taxon>
        <taxon>Linotaeniidae</taxon>
        <taxon>Strigamia</taxon>
    </lineage>
</organism>
<feature type="domain" description="Cadherin" evidence="17">
    <location>
        <begin position="870"/>
        <end position="975"/>
    </location>
</feature>
<dbReference type="Pfam" id="PF00008">
    <property type="entry name" value="EGF"/>
    <property type="match status" value="2"/>
</dbReference>
<name>T1JHZ3_STRMM</name>
<dbReference type="FunFam" id="2.60.40.60:FF:000275">
    <property type="entry name" value="Si:dkey-30k22.7"/>
    <property type="match status" value="1"/>
</dbReference>
<evidence type="ECO:0000256" key="8">
    <source>
        <dbReference type="ARBA" id="ARBA00022989"/>
    </source>
</evidence>
<dbReference type="FunFam" id="2.60.40.60:FF:000106">
    <property type="entry name" value="FAT atypical cadherin 4"/>
    <property type="match status" value="1"/>
</dbReference>
<accession>T1JHZ3</accession>
<dbReference type="OMA" id="VADGHFH"/>
<evidence type="ECO:0000256" key="14">
    <source>
        <dbReference type="SAM" id="Phobius"/>
    </source>
</evidence>
<dbReference type="FunFam" id="2.60.40.60:FF:000029">
    <property type="entry name" value="Cadherin EGF LAG seven-pass G-type receptor 3"/>
    <property type="match status" value="1"/>
</dbReference>
<keyword evidence="2 13" id="KW-0245">EGF-like domain</keyword>
<evidence type="ECO:0000256" key="5">
    <source>
        <dbReference type="ARBA" id="ARBA00022737"/>
    </source>
</evidence>
<evidence type="ECO:0000256" key="6">
    <source>
        <dbReference type="ARBA" id="ARBA00022837"/>
    </source>
</evidence>
<dbReference type="PANTHER" id="PTHR24025:SF31">
    <property type="entry name" value="NEURAL-CADHERIN"/>
    <property type="match status" value="1"/>
</dbReference>
<dbReference type="EnsemblMetazoa" id="SMAR013474-RA">
    <property type="protein sequence ID" value="SMAR013474-PA"/>
    <property type="gene ID" value="SMAR013474"/>
</dbReference>
<dbReference type="PROSITE" id="PS01186">
    <property type="entry name" value="EGF_2"/>
    <property type="match status" value="2"/>
</dbReference>
<feature type="disulfide bond" evidence="13">
    <location>
        <begin position="1462"/>
        <end position="1471"/>
    </location>
</feature>
<evidence type="ECO:0000259" key="16">
    <source>
        <dbReference type="PROSITE" id="PS50026"/>
    </source>
</evidence>
<dbReference type="InterPro" id="IPR015919">
    <property type="entry name" value="Cadherin-like_sf"/>
</dbReference>